<dbReference type="GO" id="GO:0006351">
    <property type="term" value="P:DNA-templated transcription"/>
    <property type="evidence" value="ECO:0007669"/>
    <property type="project" value="InterPro"/>
</dbReference>
<keyword evidence="5" id="KW-0539">Nucleus</keyword>
<feature type="non-terminal residue" evidence="7">
    <location>
        <position position="421"/>
    </location>
</feature>
<dbReference type="GO" id="GO:0005634">
    <property type="term" value="C:nucleus"/>
    <property type="evidence" value="ECO:0007669"/>
    <property type="project" value="UniProtKB-SubCell"/>
</dbReference>
<evidence type="ECO:0000313" key="8">
    <source>
        <dbReference type="Proteomes" id="UP000269721"/>
    </source>
</evidence>
<evidence type="ECO:0000256" key="3">
    <source>
        <dbReference type="ARBA" id="ARBA00023015"/>
    </source>
</evidence>
<dbReference type="PANTHER" id="PTHR47338:SF5">
    <property type="entry name" value="ZN(II)2CYS6 TRANSCRIPTION FACTOR (EUROFUNG)"/>
    <property type="match status" value="1"/>
</dbReference>
<keyword evidence="4" id="KW-0804">Transcription</keyword>
<dbReference type="GO" id="GO:0000981">
    <property type="term" value="F:DNA-binding transcription factor activity, RNA polymerase II-specific"/>
    <property type="evidence" value="ECO:0007669"/>
    <property type="project" value="InterPro"/>
</dbReference>
<keyword evidence="3" id="KW-0805">Transcription regulation</keyword>
<dbReference type="Pfam" id="PF04082">
    <property type="entry name" value="Fungal_trans"/>
    <property type="match status" value="1"/>
</dbReference>
<dbReference type="InterPro" id="IPR050815">
    <property type="entry name" value="TF_fung"/>
</dbReference>
<organism evidence="7 8">
    <name type="scientific">Blyttiomyces helicus</name>
    <dbReference type="NCBI Taxonomy" id="388810"/>
    <lineage>
        <taxon>Eukaryota</taxon>
        <taxon>Fungi</taxon>
        <taxon>Fungi incertae sedis</taxon>
        <taxon>Chytridiomycota</taxon>
        <taxon>Chytridiomycota incertae sedis</taxon>
        <taxon>Chytridiomycetes</taxon>
        <taxon>Chytridiomycetes incertae sedis</taxon>
        <taxon>Blyttiomyces</taxon>
    </lineage>
</organism>
<reference evidence="8" key="1">
    <citation type="journal article" date="2018" name="Nat. Microbiol.">
        <title>Leveraging single-cell genomics to expand the fungal tree of life.</title>
        <authorList>
            <person name="Ahrendt S.R."/>
            <person name="Quandt C.A."/>
            <person name="Ciobanu D."/>
            <person name="Clum A."/>
            <person name="Salamov A."/>
            <person name="Andreopoulos B."/>
            <person name="Cheng J.F."/>
            <person name="Woyke T."/>
            <person name="Pelin A."/>
            <person name="Henrissat B."/>
            <person name="Reynolds N.K."/>
            <person name="Benny G.L."/>
            <person name="Smith M.E."/>
            <person name="James T.Y."/>
            <person name="Grigoriev I.V."/>
        </authorList>
    </citation>
    <scope>NUCLEOTIDE SEQUENCE [LARGE SCALE GENOMIC DNA]</scope>
</reference>
<dbReference type="CDD" id="cd12148">
    <property type="entry name" value="fungal_TF_MHR"/>
    <property type="match status" value="1"/>
</dbReference>
<evidence type="ECO:0000256" key="1">
    <source>
        <dbReference type="ARBA" id="ARBA00004123"/>
    </source>
</evidence>
<gene>
    <name evidence="7" type="ORF">BDK51DRAFT_38832</name>
</gene>
<dbReference type="GO" id="GO:0008270">
    <property type="term" value="F:zinc ion binding"/>
    <property type="evidence" value="ECO:0007669"/>
    <property type="project" value="InterPro"/>
</dbReference>
<comment type="subcellular location">
    <subcellularLocation>
        <location evidence="1">Nucleus</location>
    </subcellularLocation>
</comment>
<keyword evidence="2" id="KW-0479">Metal-binding</keyword>
<evidence type="ECO:0000256" key="2">
    <source>
        <dbReference type="ARBA" id="ARBA00022723"/>
    </source>
</evidence>
<sequence>ASPPDMFALADSFASDDGTDPLCGATDPFSDSPLFAGVSPSVTAVSDTDSGQFPALTLFSGETPYVTPSATSESDIDAGSGALPVDAHGATAYVIDTGLSGLSIAVERQEEMQLHLHLVALYFASLNPCISIIDEETFYEDWLPINRYATLRTRVLTFIVTPSQRLPPNLASSPTLPLHRHPIPLLHAMFAHACLHSQHPLLSEPLYSSPFEAATAFFEKATSGCEGIQDSVVYIQVTVLLGFFDFGSNVTGKPLDLIGSALREMECIQLGYGKDPTDSSIASIWNSPGAISRTRTFVDLALERRTFSYAFLADTFSAMALGNIPVLDETLYSFLLGDAVDQCANDYIGRPTRFVAPPPSYTIHELRPAKWDAPKNDLRNFCARSTPFAIQLSYIVRRVLRFVAAAGKSAPWGPLSPSAES</sequence>
<dbReference type="GO" id="GO:0003677">
    <property type="term" value="F:DNA binding"/>
    <property type="evidence" value="ECO:0007669"/>
    <property type="project" value="InterPro"/>
</dbReference>
<dbReference type="Proteomes" id="UP000269721">
    <property type="component" value="Unassembled WGS sequence"/>
</dbReference>
<dbReference type="InterPro" id="IPR007219">
    <property type="entry name" value="XnlR_reg_dom"/>
</dbReference>
<dbReference type="EMBL" id="KZ994857">
    <property type="protein sequence ID" value="RKO91895.1"/>
    <property type="molecule type" value="Genomic_DNA"/>
</dbReference>
<feature type="domain" description="Xylanolytic transcriptional activator regulatory" evidence="6">
    <location>
        <begin position="121"/>
        <end position="338"/>
    </location>
</feature>
<dbReference type="OrthoDB" id="2112096at2759"/>
<dbReference type="AlphaFoldDB" id="A0A4P9WIQ1"/>
<evidence type="ECO:0000313" key="7">
    <source>
        <dbReference type="EMBL" id="RKO91895.1"/>
    </source>
</evidence>
<accession>A0A4P9WIQ1</accession>
<evidence type="ECO:0000259" key="6">
    <source>
        <dbReference type="Pfam" id="PF04082"/>
    </source>
</evidence>
<keyword evidence="8" id="KW-1185">Reference proteome</keyword>
<dbReference type="PANTHER" id="PTHR47338">
    <property type="entry name" value="ZN(II)2CYS6 TRANSCRIPTION FACTOR (EUROFUNG)-RELATED"/>
    <property type="match status" value="1"/>
</dbReference>
<proteinExistence type="predicted"/>
<protein>
    <recommendedName>
        <fullName evidence="6">Xylanolytic transcriptional activator regulatory domain-containing protein</fullName>
    </recommendedName>
</protein>
<feature type="non-terminal residue" evidence="7">
    <location>
        <position position="1"/>
    </location>
</feature>
<evidence type="ECO:0000256" key="4">
    <source>
        <dbReference type="ARBA" id="ARBA00023163"/>
    </source>
</evidence>
<name>A0A4P9WIQ1_9FUNG</name>
<evidence type="ECO:0000256" key="5">
    <source>
        <dbReference type="ARBA" id="ARBA00023242"/>
    </source>
</evidence>